<dbReference type="EMBL" id="GBXM01018309">
    <property type="protein sequence ID" value="JAH90268.1"/>
    <property type="molecule type" value="Transcribed_RNA"/>
</dbReference>
<name>A0A0E9WLD9_ANGAN</name>
<organism evidence="1">
    <name type="scientific">Anguilla anguilla</name>
    <name type="common">European freshwater eel</name>
    <name type="synonym">Muraena anguilla</name>
    <dbReference type="NCBI Taxonomy" id="7936"/>
    <lineage>
        <taxon>Eukaryota</taxon>
        <taxon>Metazoa</taxon>
        <taxon>Chordata</taxon>
        <taxon>Craniata</taxon>
        <taxon>Vertebrata</taxon>
        <taxon>Euteleostomi</taxon>
        <taxon>Actinopterygii</taxon>
        <taxon>Neopterygii</taxon>
        <taxon>Teleostei</taxon>
        <taxon>Anguilliformes</taxon>
        <taxon>Anguillidae</taxon>
        <taxon>Anguilla</taxon>
    </lineage>
</organism>
<proteinExistence type="predicted"/>
<reference evidence="1" key="2">
    <citation type="journal article" date="2015" name="Fish Shellfish Immunol.">
        <title>Early steps in the European eel (Anguilla anguilla)-Vibrio vulnificus interaction in the gills: Role of the RtxA13 toxin.</title>
        <authorList>
            <person name="Callol A."/>
            <person name="Pajuelo D."/>
            <person name="Ebbesson L."/>
            <person name="Teles M."/>
            <person name="MacKenzie S."/>
            <person name="Amaro C."/>
        </authorList>
    </citation>
    <scope>NUCLEOTIDE SEQUENCE</scope>
</reference>
<accession>A0A0E9WLD9</accession>
<evidence type="ECO:0000313" key="1">
    <source>
        <dbReference type="EMBL" id="JAH90268.1"/>
    </source>
</evidence>
<reference evidence="1" key="1">
    <citation type="submission" date="2014-11" db="EMBL/GenBank/DDBJ databases">
        <authorList>
            <person name="Amaro Gonzalez C."/>
        </authorList>
    </citation>
    <scope>NUCLEOTIDE SEQUENCE</scope>
</reference>
<dbReference type="AlphaFoldDB" id="A0A0E9WLD9"/>
<sequence length="36" mass="4231">MNVCTYEQDGYPTCRSHRVVLESKMFTYCDSNPLQN</sequence>
<protein>
    <submittedName>
        <fullName evidence="1">Uncharacterized protein</fullName>
    </submittedName>
</protein>